<dbReference type="InParanoid" id="A0A074YER3"/>
<dbReference type="GO" id="GO:0016787">
    <property type="term" value="F:hydrolase activity"/>
    <property type="evidence" value="ECO:0007669"/>
    <property type="project" value="UniProtKB-KW"/>
</dbReference>
<dbReference type="GeneID" id="25367128"/>
<dbReference type="PANTHER" id="PTHR34987">
    <property type="entry name" value="C, PUTATIVE (AFU_ORTHOLOGUE AFUA_3G02880)-RELATED"/>
    <property type="match status" value="1"/>
</dbReference>
<dbReference type="Gene3D" id="1.50.10.10">
    <property type="match status" value="1"/>
</dbReference>
<evidence type="ECO:0000259" key="1">
    <source>
        <dbReference type="Pfam" id="PF17389"/>
    </source>
</evidence>
<dbReference type="RefSeq" id="XP_013341078.1">
    <property type="nucleotide sequence ID" value="XM_013485624.1"/>
</dbReference>
<dbReference type="HOGENOM" id="CLU_039489_0_0_1"/>
<dbReference type="GO" id="GO:0005975">
    <property type="term" value="P:carbohydrate metabolic process"/>
    <property type="evidence" value="ECO:0007669"/>
    <property type="project" value="InterPro"/>
</dbReference>
<evidence type="ECO:0000313" key="3">
    <source>
        <dbReference type="EMBL" id="KEQ92587.1"/>
    </source>
</evidence>
<dbReference type="OrthoDB" id="10036721at2759"/>
<reference evidence="3 4" key="1">
    <citation type="journal article" date="2014" name="BMC Genomics">
        <title>Genome sequencing of four Aureobasidium pullulans varieties: biotechnological potential, stress tolerance, and description of new species.</title>
        <authorList>
            <person name="Gostin Ar C."/>
            <person name="Ohm R.A."/>
            <person name="Kogej T."/>
            <person name="Sonjak S."/>
            <person name="Turk M."/>
            <person name="Zajc J."/>
            <person name="Zalar P."/>
            <person name="Grube M."/>
            <person name="Sun H."/>
            <person name="Han J."/>
            <person name="Sharma A."/>
            <person name="Chiniquy J."/>
            <person name="Ngan C.Y."/>
            <person name="Lipzen A."/>
            <person name="Barry K."/>
            <person name="Grigoriev I.V."/>
            <person name="Gunde-Cimerman N."/>
        </authorList>
    </citation>
    <scope>NUCLEOTIDE SEQUENCE [LARGE SCALE GENOMIC DNA]</scope>
    <source>
        <strain evidence="3 4">EXF-2481</strain>
    </source>
</reference>
<dbReference type="PANTHER" id="PTHR34987:SF4">
    <property type="entry name" value="ALPHA-L-RHAMNOSIDASE C-TERMINAL DOMAIN-CONTAINING PROTEIN"/>
    <property type="match status" value="1"/>
</dbReference>
<name>A0A074YER3_AURSE</name>
<dbReference type="Pfam" id="PF17389">
    <property type="entry name" value="Bac_rhamnosid6H"/>
    <property type="match status" value="1"/>
</dbReference>
<dbReference type="InterPro" id="IPR035396">
    <property type="entry name" value="Bac_rhamnosid6H"/>
</dbReference>
<feature type="domain" description="Alpha-L-rhamnosidase six-hairpin glycosidase" evidence="1">
    <location>
        <begin position="198"/>
        <end position="519"/>
    </location>
</feature>
<dbReference type="EMBL" id="KL584770">
    <property type="protein sequence ID" value="KEQ92587.1"/>
    <property type="molecule type" value="Genomic_DNA"/>
</dbReference>
<dbReference type="AlphaFoldDB" id="A0A074YER3"/>
<dbReference type="InterPro" id="IPR012341">
    <property type="entry name" value="6hp_glycosidase-like_sf"/>
</dbReference>
<dbReference type="InterPro" id="IPR008928">
    <property type="entry name" value="6-hairpin_glycosidase_sf"/>
</dbReference>
<dbReference type="InterPro" id="IPR049164">
    <property type="entry name" value="Glyco_hydro_78_N"/>
</dbReference>
<keyword evidence="4" id="KW-1185">Reference proteome</keyword>
<keyword evidence="3" id="KW-0378">Hydrolase</keyword>
<evidence type="ECO:0000259" key="2">
    <source>
        <dbReference type="Pfam" id="PF21104"/>
    </source>
</evidence>
<dbReference type="SUPFAM" id="SSF48208">
    <property type="entry name" value="Six-hairpin glycosidases"/>
    <property type="match status" value="1"/>
</dbReference>
<accession>A0A074YER3</accession>
<dbReference type="Pfam" id="PF21104">
    <property type="entry name" value="Glyco_hydro_78_N"/>
    <property type="match status" value="1"/>
</dbReference>
<proteinExistence type="predicted"/>
<sequence>MSTATTSSPTPLDTNWNYDFVNIASNLTPTLHHWRRRALAVVQFVPDEAEFFAVRPVPVTTDIADFERQIWGTGEQFVLDFGIHVVGSVSMHLDAHLAHMDAPCRLRLTYGESPLDVTMDMQGVETTISSSWLPDEVINIDNTPSTVRISRRQAFRYLRVEILATSPKYKVSFLNVECLCVSSVSQDLEIEIPKFKTDLLKSIDQVSMFTLRDCMQEVFEDGPRRDRRLWIGDLRLQALANYATFKDCDLVKRCLYQFAAVARADGSVPACIFHVPKLSPSTDYIVDYDALFAATVEDYVVASGDLETGKQLWPTVLGCLKRPLAHVDSDTGMFDCLRAQGFKFLDWQKGLDRNAGCHGLLLYCLKSVNRLANLLGDPAPYEAEVKKMTNAVAGFLDAEGNVVSGSQSQRSFASVAWLTLSGALPEQVARAALLNTLIDPQAIRPLTPYLWHHVCDALASVGCYEECMGLITEYWGGMLEAGADTFWEAFDPDNARASPYGDVRNNSFCHAWSCTPTYLLRVKLAKIVIMTSKDDVGKTTMRALDREWITQSYKDYR</sequence>
<feature type="domain" description="Glycosyl hydrolase family 78 alpha-rhamnosidase N-terminal" evidence="2">
    <location>
        <begin position="39"/>
        <end position="179"/>
    </location>
</feature>
<evidence type="ECO:0000313" key="4">
    <source>
        <dbReference type="Proteomes" id="UP000030641"/>
    </source>
</evidence>
<gene>
    <name evidence="3" type="ORF">AUEXF2481DRAFT_423997</name>
</gene>
<organism evidence="3 4">
    <name type="scientific">Aureobasidium subglaciale (strain EXF-2481)</name>
    <name type="common">Aureobasidium pullulans var. subglaciale</name>
    <dbReference type="NCBI Taxonomy" id="1043005"/>
    <lineage>
        <taxon>Eukaryota</taxon>
        <taxon>Fungi</taxon>
        <taxon>Dikarya</taxon>
        <taxon>Ascomycota</taxon>
        <taxon>Pezizomycotina</taxon>
        <taxon>Dothideomycetes</taxon>
        <taxon>Dothideomycetidae</taxon>
        <taxon>Dothideales</taxon>
        <taxon>Saccotheciaceae</taxon>
        <taxon>Aureobasidium</taxon>
    </lineage>
</organism>
<protein>
    <submittedName>
        <fullName evidence="3">Glycoside hydrolase family 78 protein</fullName>
    </submittedName>
</protein>
<dbReference type="Proteomes" id="UP000030641">
    <property type="component" value="Unassembled WGS sequence"/>
</dbReference>
<dbReference type="OMA" id="YCHAWSC"/>